<evidence type="ECO:0000313" key="11">
    <source>
        <dbReference type="EMBL" id="OWF38996.1"/>
    </source>
</evidence>
<dbReference type="InterPro" id="IPR000152">
    <property type="entry name" value="EGF-type_Asp/Asn_hydroxyl_site"/>
</dbReference>
<evidence type="ECO:0000256" key="7">
    <source>
        <dbReference type="PROSITE-ProRule" id="PRU00076"/>
    </source>
</evidence>
<keyword evidence="3 9" id="KW-0732">Signal</keyword>
<feature type="domain" description="EGF-like" evidence="10">
    <location>
        <begin position="639"/>
        <end position="677"/>
    </location>
</feature>
<dbReference type="PROSITE" id="PS50026">
    <property type="entry name" value="EGF_3"/>
    <property type="match status" value="7"/>
</dbReference>
<feature type="domain" description="EGF-like" evidence="10">
    <location>
        <begin position="871"/>
        <end position="907"/>
    </location>
</feature>
<evidence type="ECO:0000256" key="9">
    <source>
        <dbReference type="SAM" id="SignalP"/>
    </source>
</evidence>
<reference evidence="11 12" key="1">
    <citation type="journal article" date="2017" name="Nat. Ecol. Evol.">
        <title>Scallop genome provides insights into evolution of bilaterian karyotype and development.</title>
        <authorList>
            <person name="Wang S."/>
            <person name="Zhang J."/>
            <person name="Jiao W."/>
            <person name="Li J."/>
            <person name="Xun X."/>
            <person name="Sun Y."/>
            <person name="Guo X."/>
            <person name="Huan P."/>
            <person name="Dong B."/>
            <person name="Zhang L."/>
            <person name="Hu X."/>
            <person name="Sun X."/>
            <person name="Wang J."/>
            <person name="Zhao C."/>
            <person name="Wang Y."/>
            <person name="Wang D."/>
            <person name="Huang X."/>
            <person name="Wang R."/>
            <person name="Lv J."/>
            <person name="Li Y."/>
            <person name="Zhang Z."/>
            <person name="Liu B."/>
            <person name="Lu W."/>
            <person name="Hui Y."/>
            <person name="Liang J."/>
            <person name="Zhou Z."/>
            <person name="Hou R."/>
            <person name="Li X."/>
            <person name="Liu Y."/>
            <person name="Li H."/>
            <person name="Ning X."/>
            <person name="Lin Y."/>
            <person name="Zhao L."/>
            <person name="Xing Q."/>
            <person name="Dou J."/>
            <person name="Li Y."/>
            <person name="Mao J."/>
            <person name="Guo H."/>
            <person name="Dou H."/>
            <person name="Li T."/>
            <person name="Mu C."/>
            <person name="Jiang W."/>
            <person name="Fu Q."/>
            <person name="Fu X."/>
            <person name="Miao Y."/>
            <person name="Liu J."/>
            <person name="Yu Q."/>
            <person name="Li R."/>
            <person name="Liao H."/>
            <person name="Li X."/>
            <person name="Kong Y."/>
            <person name="Jiang Z."/>
            <person name="Chourrout D."/>
            <person name="Li R."/>
            <person name="Bao Z."/>
        </authorList>
    </citation>
    <scope>NUCLEOTIDE SEQUENCE [LARGE SCALE GENOMIC DNA]</scope>
    <source>
        <strain evidence="11 12">PY_sf001</strain>
    </source>
</reference>
<evidence type="ECO:0000256" key="1">
    <source>
        <dbReference type="ARBA" id="ARBA00022473"/>
    </source>
</evidence>
<dbReference type="OrthoDB" id="382013at2759"/>
<dbReference type="SMART" id="SM00051">
    <property type="entry name" value="DSL"/>
    <property type="match status" value="4"/>
</dbReference>
<accession>A0A210PRD3</accession>
<feature type="disulfide bond" evidence="7">
    <location>
        <begin position="972"/>
        <end position="981"/>
    </location>
</feature>
<dbReference type="AlphaFoldDB" id="A0A210PRD3"/>
<keyword evidence="6" id="KW-0325">Glycoprotein</keyword>
<dbReference type="Pfam" id="PF01414">
    <property type="entry name" value="DSL"/>
    <property type="match status" value="1"/>
</dbReference>
<feature type="domain" description="EGF-like" evidence="10">
    <location>
        <begin position="678"/>
        <end position="713"/>
    </location>
</feature>
<dbReference type="PROSITE" id="PS01186">
    <property type="entry name" value="EGF_2"/>
    <property type="match status" value="6"/>
</dbReference>
<dbReference type="CDD" id="cd00054">
    <property type="entry name" value="EGF_CA"/>
    <property type="match status" value="3"/>
</dbReference>
<keyword evidence="4" id="KW-0677">Repeat</keyword>
<sequence>METLTVISALIMVSMVNAETVLSVNLISLYNQNSEVYTNNQLLCCNDAAKLGQSCVEPCNVVLHVCYRPRNLDPCQQTGISTRIQKQRNIRFTSTIGNLSNPIIFHAQHWTFYSGFTVKAFEDYEQTRIIGIFDVFPYLSKVDTSLNTARVHEQKSIQDGRTHAYLHVTFKVYDCTPDFTSNRVCDSNGQLVCAPHFFGPHCDKQCIPPPLRGHCDTYGTLRCDLPFFGSNCNNSGDFILKISLKSLFIPACPCPQPSDTCSPICHPAVRICLIENGLNTCTQEMNGTADYSGNQHTTFGPSVGNLSNPVLFHLLTWSSKSKFQVIFYGNGQPNHLVGSFLVTPFLPVAGIATEGQEVRRVRKTFNNTGAILTLEYEVFLDTCTPQPDHHRVCDQHGHLVCDKDFYGPNCEKICVPTSHATCDNHGRLICNASFYGPKCNVHCVPAEHKQCDNNGNLRCLPNFHGTQCDIYCVSTIRGRCDTHGNLRCFPNYFGPNCSVHCIAIKHGTCDRNGTLACHVEFYGLNCDVFCKATPHGACDQNGTLVCESDFYGTACQTFCNETKHGSCNAEGDTICHQNFYGDSCDVFCINSQHGQCNSNGTLECEKDYFGALCEIFCNRSAGDFCNCTKGYTGRRCDVKLSGCYSQPCLNGGTCKETNNVDAYQCECPIEFTGTNCERLNVCAYSPCRHGQCTATSRSFHCSCKPGWTGFTCETDINECLQSVCPSGKTCINNLGSYTCLSCEQTLCRNNGTCSYKDLAPVCKCRRGWTGRDCSVADACLGNPCSHYKRCEAVPDGYYCHNVDDICSLTPCQNGGECRQNGHNFTCICRLGFKGETCHEVDRQPCLNGASYNTHTNTCSCARGWNGDTCNKTNHCASDPCNNNSSCVNSYDSYACLCQEGWRGHTCMTKDFCFNNPCNSGSTCLTSTTSFTCKCPPGKIGLLCNNTMNTCDPSPCLNNALCETVGGAVVCYCLGGWVGKICEIDVNECDNNPCPEPLSCVNFPGGFTCTNHEHVIRRDVRQSPRFGPMQPSENEASESRPLA</sequence>
<dbReference type="GO" id="GO:0043235">
    <property type="term" value="C:receptor complex"/>
    <property type="evidence" value="ECO:0007669"/>
    <property type="project" value="TreeGrafter"/>
</dbReference>
<evidence type="ECO:0000313" key="12">
    <source>
        <dbReference type="Proteomes" id="UP000242188"/>
    </source>
</evidence>
<feature type="domain" description="EGF-like" evidence="10">
    <location>
        <begin position="946"/>
        <end position="982"/>
    </location>
</feature>
<feature type="disulfide bond" evidence="7">
    <location>
        <begin position="897"/>
        <end position="906"/>
    </location>
</feature>
<dbReference type="PANTHER" id="PTHR45836:SF13">
    <property type="entry name" value="PROTEIN CRUMBS"/>
    <property type="match status" value="1"/>
</dbReference>
<name>A0A210PRD3_MIZYE</name>
<feature type="signal peptide" evidence="9">
    <location>
        <begin position="1"/>
        <end position="18"/>
    </location>
</feature>
<dbReference type="GO" id="GO:0005509">
    <property type="term" value="F:calcium ion binding"/>
    <property type="evidence" value="ECO:0007669"/>
    <property type="project" value="InterPro"/>
</dbReference>
<keyword evidence="12" id="KW-1185">Reference proteome</keyword>
<dbReference type="Gene3D" id="2.10.25.140">
    <property type="match status" value="6"/>
</dbReference>
<evidence type="ECO:0000256" key="5">
    <source>
        <dbReference type="ARBA" id="ARBA00023157"/>
    </source>
</evidence>
<dbReference type="InterPro" id="IPR000742">
    <property type="entry name" value="EGF"/>
</dbReference>
<dbReference type="PANTHER" id="PTHR45836">
    <property type="entry name" value="SLIT HOMOLOG"/>
    <property type="match status" value="1"/>
</dbReference>
<gene>
    <name evidence="11" type="ORF">KP79_PYT05306</name>
</gene>
<dbReference type="FunFam" id="2.10.25.10:FF:000012">
    <property type="entry name" value="Delta-like protein"/>
    <property type="match status" value="1"/>
</dbReference>
<dbReference type="GO" id="GO:0009986">
    <property type="term" value="C:cell surface"/>
    <property type="evidence" value="ECO:0007669"/>
    <property type="project" value="TreeGrafter"/>
</dbReference>
<feature type="disulfide bond" evidence="7">
    <location>
        <begin position="703"/>
        <end position="712"/>
    </location>
</feature>
<keyword evidence="1" id="KW-0217">Developmental protein</keyword>
<organism evidence="11 12">
    <name type="scientific">Mizuhopecten yessoensis</name>
    <name type="common">Japanese scallop</name>
    <name type="synonym">Patinopecten yessoensis</name>
    <dbReference type="NCBI Taxonomy" id="6573"/>
    <lineage>
        <taxon>Eukaryota</taxon>
        <taxon>Metazoa</taxon>
        <taxon>Spiralia</taxon>
        <taxon>Lophotrochozoa</taxon>
        <taxon>Mollusca</taxon>
        <taxon>Bivalvia</taxon>
        <taxon>Autobranchia</taxon>
        <taxon>Pteriomorphia</taxon>
        <taxon>Pectinida</taxon>
        <taxon>Pectinoidea</taxon>
        <taxon>Pectinidae</taxon>
        <taxon>Mizuhopecten</taxon>
    </lineage>
</organism>
<evidence type="ECO:0000256" key="6">
    <source>
        <dbReference type="ARBA" id="ARBA00023180"/>
    </source>
</evidence>
<evidence type="ECO:0000256" key="2">
    <source>
        <dbReference type="ARBA" id="ARBA00022536"/>
    </source>
</evidence>
<dbReference type="GO" id="GO:0005886">
    <property type="term" value="C:plasma membrane"/>
    <property type="evidence" value="ECO:0007669"/>
    <property type="project" value="TreeGrafter"/>
</dbReference>
<evidence type="ECO:0000256" key="8">
    <source>
        <dbReference type="SAM" id="MobiDB-lite"/>
    </source>
</evidence>
<evidence type="ECO:0000256" key="4">
    <source>
        <dbReference type="ARBA" id="ARBA00022737"/>
    </source>
</evidence>
<feature type="domain" description="EGF-like" evidence="10">
    <location>
        <begin position="802"/>
        <end position="838"/>
    </location>
</feature>
<dbReference type="Proteomes" id="UP000242188">
    <property type="component" value="Unassembled WGS sequence"/>
</dbReference>
<dbReference type="InterPro" id="IPR018097">
    <property type="entry name" value="EGF_Ca-bd_CS"/>
</dbReference>
<feature type="disulfide bond" evidence="7">
    <location>
        <begin position="682"/>
        <end position="692"/>
    </location>
</feature>
<feature type="domain" description="EGF-like" evidence="10">
    <location>
        <begin position="740"/>
        <end position="774"/>
    </location>
</feature>
<dbReference type="InterPro" id="IPR001881">
    <property type="entry name" value="EGF-like_Ca-bd_dom"/>
</dbReference>
<dbReference type="InterPro" id="IPR051355">
    <property type="entry name" value="Notch/Slit_guidance"/>
</dbReference>
<dbReference type="InterPro" id="IPR001774">
    <property type="entry name" value="DSL"/>
</dbReference>
<feature type="chain" id="PRO_5012374486" evidence="9">
    <location>
        <begin position="19"/>
        <end position="1042"/>
    </location>
</feature>
<evidence type="ECO:0000259" key="10">
    <source>
        <dbReference type="PROSITE" id="PS50026"/>
    </source>
</evidence>
<feature type="disulfide bond" evidence="7">
    <location>
        <begin position="648"/>
        <end position="665"/>
    </location>
</feature>
<feature type="domain" description="EGF-like" evidence="10">
    <location>
        <begin position="908"/>
        <end position="944"/>
    </location>
</feature>
<evidence type="ECO:0000256" key="3">
    <source>
        <dbReference type="ARBA" id="ARBA00022729"/>
    </source>
</evidence>
<comment type="caution">
    <text evidence="11">The sequence shown here is derived from an EMBL/GenBank/DDBJ whole genome shotgun (WGS) entry which is preliminary data.</text>
</comment>
<dbReference type="PROSITE" id="PS00010">
    <property type="entry name" value="ASX_HYDROXYL"/>
    <property type="match status" value="1"/>
</dbReference>
<feature type="disulfide bond" evidence="7">
    <location>
        <begin position="934"/>
        <end position="943"/>
    </location>
</feature>
<dbReference type="SMART" id="SM00179">
    <property type="entry name" value="EGF_CA"/>
    <property type="match status" value="7"/>
</dbReference>
<feature type="disulfide bond" evidence="7">
    <location>
        <begin position="667"/>
        <end position="676"/>
    </location>
</feature>
<keyword evidence="5 7" id="KW-1015">Disulfide bond</keyword>
<feature type="disulfide bond" evidence="7">
    <location>
        <begin position="764"/>
        <end position="773"/>
    </location>
</feature>
<dbReference type="SMART" id="SM00181">
    <property type="entry name" value="EGF"/>
    <property type="match status" value="9"/>
</dbReference>
<dbReference type="FunFam" id="2.10.25.10:FF:000066">
    <property type="entry name" value="FAT atypical cadherin 4"/>
    <property type="match status" value="1"/>
</dbReference>
<dbReference type="SUPFAM" id="SSF57196">
    <property type="entry name" value="EGF/Laminin"/>
    <property type="match status" value="7"/>
</dbReference>
<feature type="region of interest" description="Disordered" evidence="8">
    <location>
        <begin position="1019"/>
        <end position="1042"/>
    </location>
</feature>
<proteinExistence type="predicted"/>
<dbReference type="PROSITE" id="PS01187">
    <property type="entry name" value="EGF_CA"/>
    <property type="match status" value="2"/>
</dbReference>
<dbReference type="EMBL" id="NEDP02005549">
    <property type="protein sequence ID" value="OWF38996.1"/>
    <property type="molecule type" value="Genomic_DNA"/>
</dbReference>
<feature type="disulfide bond" evidence="7">
    <location>
        <begin position="828"/>
        <end position="837"/>
    </location>
</feature>
<dbReference type="PROSITE" id="PS00022">
    <property type="entry name" value="EGF_1"/>
    <property type="match status" value="8"/>
</dbReference>
<dbReference type="GO" id="GO:0007219">
    <property type="term" value="P:Notch signaling pathway"/>
    <property type="evidence" value="ECO:0007669"/>
    <property type="project" value="TreeGrafter"/>
</dbReference>
<dbReference type="GO" id="GO:0007411">
    <property type="term" value="P:axon guidance"/>
    <property type="evidence" value="ECO:0007669"/>
    <property type="project" value="TreeGrafter"/>
</dbReference>
<dbReference type="Gene3D" id="2.10.25.10">
    <property type="entry name" value="Laminin"/>
    <property type="match status" value="9"/>
</dbReference>
<protein>
    <submittedName>
        <fullName evidence="11">Fibropellin-1</fullName>
    </submittedName>
</protein>
<comment type="caution">
    <text evidence="7">Lacks conserved residue(s) required for the propagation of feature annotation.</text>
</comment>
<keyword evidence="2 7" id="KW-0245">EGF-like domain</keyword>
<dbReference type="Pfam" id="PF00008">
    <property type="entry name" value="EGF"/>
    <property type="match status" value="4"/>
</dbReference>